<organism evidence="1 3">
    <name type="scientific">Didymodactylos carnosus</name>
    <dbReference type="NCBI Taxonomy" id="1234261"/>
    <lineage>
        <taxon>Eukaryota</taxon>
        <taxon>Metazoa</taxon>
        <taxon>Spiralia</taxon>
        <taxon>Gnathifera</taxon>
        <taxon>Rotifera</taxon>
        <taxon>Eurotatoria</taxon>
        <taxon>Bdelloidea</taxon>
        <taxon>Philodinida</taxon>
        <taxon>Philodinidae</taxon>
        <taxon>Didymodactylos</taxon>
    </lineage>
</organism>
<name>A0A816CQQ1_9BILA</name>
<dbReference type="Proteomes" id="UP000663829">
    <property type="component" value="Unassembled WGS sequence"/>
</dbReference>
<sequence>MSARCPLSTE</sequence>
<dbReference type="EMBL" id="CAJNOQ010041872">
    <property type="protein sequence ID" value="CAF1625093.1"/>
    <property type="molecule type" value="Genomic_DNA"/>
</dbReference>
<evidence type="ECO:0000313" key="3">
    <source>
        <dbReference type="Proteomes" id="UP000663829"/>
    </source>
</evidence>
<proteinExistence type="predicted"/>
<comment type="caution">
    <text evidence="1">The sequence shown here is derived from an EMBL/GenBank/DDBJ whole genome shotgun (WGS) entry which is preliminary data.</text>
</comment>
<dbReference type="Proteomes" id="UP000681722">
    <property type="component" value="Unassembled WGS sequence"/>
</dbReference>
<reference evidence="1" key="1">
    <citation type="submission" date="2021-02" db="EMBL/GenBank/DDBJ databases">
        <authorList>
            <person name="Nowell W R."/>
        </authorList>
    </citation>
    <scope>NUCLEOTIDE SEQUENCE</scope>
</reference>
<protein>
    <submittedName>
        <fullName evidence="1">Uncharacterized protein</fullName>
    </submittedName>
</protein>
<evidence type="ECO:0000313" key="2">
    <source>
        <dbReference type="EMBL" id="CAF4518530.1"/>
    </source>
</evidence>
<accession>A0A816CQQ1</accession>
<keyword evidence="3" id="KW-1185">Reference proteome</keyword>
<feature type="non-terminal residue" evidence="1">
    <location>
        <position position="10"/>
    </location>
</feature>
<dbReference type="EMBL" id="CAJOBC010109311">
    <property type="protein sequence ID" value="CAF4518530.1"/>
    <property type="molecule type" value="Genomic_DNA"/>
</dbReference>
<evidence type="ECO:0000313" key="1">
    <source>
        <dbReference type="EMBL" id="CAF1625093.1"/>
    </source>
</evidence>
<gene>
    <name evidence="1" type="ORF">GPM918_LOCUS43984</name>
    <name evidence="2" type="ORF">SRO942_LOCUS45655</name>
</gene>